<keyword evidence="5" id="KW-1185">Reference proteome</keyword>
<dbReference type="Gene3D" id="2.60.40.10">
    <property type="entry name" value="Immunoglobulins"/>
    <property type="match status" value="2"/>
</dbReference>
<dbReference type="SMART" id="SM00406">
    <property type="entry name" value="IGv"/>
    <property type="match status" value="1"/>
</dbReference>
<feature type="domain" description="Ig-like" evidence="3">
    <location>
        <begin position="56"/>
        <end position="155"/>
    </location>
</feature>
<dbReference type="Proteomes" id="UP000007266">
    <property type="component" value="Linkage group 7"/>
</dbReference>
<evidence type="ECO:0000313" key="4">
    <source>
        <dbReference type="EMBL" id="EFA07136.2"/>
    </source>
</evidence>
<dbReference type="InterPro" id="IPR003599">
    <property type="entry name" value="Ig_sub"/>
</dbReference>
<dbReference type="InterPro" id="IPR036179">
    <property type="entry name" value="Ig-like_dom_sf"/>
</dbReference>
<name>D6WSP2_TRICA</name>
<evidence type="ECO:0000313" key="5">
    <source>
        <dbReference type="Proteomes" id="UP000007266"/>
    </source>
</evidence>
<dbReference type="Pfam" id="PF07686">
    <property type="entry name" value="V-set"/>
    <property type="match status" value="1"/>
</dbReference>
<dbReference type="OMA" id="EAYSMIP"/>
<dbReference type="GO" id="GO:0032589">
    <property type="term" value="C:neuron projection membrane"/>
    <property type="evidence" value="ECO:0000318"/>
    <property type="project" value="GO_Central"/>
</dbReference>
<dbReference type="PROSITE" id="PS50835">
    <property type="entry name" value="IG_LIKE"/>
    <property type="match status" value="2"/>
</dbReference>
<dbReference type="InterPro" id="IPR013106">
    <property type="entry name" value="Ig_V-set"/>
</dbReference>
<dbReference type="OrthoDB" id="190835at2759"/>
<feature type="chain" id="PRO_5007310830" description="Ig-like domain-containing protein" evidence="2">
    <location>
        <begin position="21"/>
        <end position="302"/>
    </location>
</feature>
<dbReference type="InParanoid" id="D6WSP2"/>
<dbReference type="InterPro" id="IPR003598">
    <property type="entry name" value="Ig_sub2"/>
</dbReference>
<dbReference type="InterPro" id="IPR007110">
    <property type="entry name" value="Ig-like_dom"/>
</dbReference>
<evidence type="ECO:0000256" key="1">
    <source>
        <dbReference type="SAM" id="Phobius"/>
    </source>
</evidence>
<dbReference type="AlphaFoldDB" id="D6WSP2"/>
<keyword evidence="1" id="KW-1133">Transmembrane helix</keyword>
<dbReference type="EMBL" id="KQ971354">
    <property type="protein sequence ID" value="EFA07136.2"/>
    <property type="molecule type" value="Genomic_DNA"/>
</dbReference>
<proteinExistence type="predicted"/>
<organism evidence="4 5">
    <name type="scientific">Tribolium castaneum</name>
    <name type="common">Red flour beetle</name>
    <dbReference type="NCBI Taxonomy" id="7070"/>
    <lineage>
        <taxon>Eukaryota</taxon>
        <taxon>Metazoa</taxon>
        <taxon>Ecdysozoa</taxon>
        <taxon>Arthropoda</taxon>
        <taxon>Hexapoda</taxon>
        <taxon>Insecta</taxon>
        <taxon>Pterygota</taxon>
        <taxon>Neoptera</taxon>
        <taxon>Endopterygota</taxon>
        <taxon>Coleoptera</taxon>
        <taxon>Polyphaga</taxon>
        <taxon>Cucujiformia</taxon>
        <taxon>Tenebrionidae</taxon>
        <taxon>Tenebrionidae incertae sedis</taxon>
        <taxon>Tribolium</taxon>
    </lineage>
</organism>
<dbReference type="PANTHER" id="PTHR23279">
    <property type="entry name" value="DEFECTIVE PROBOSCIS EXTENSION RESPONSE DPR -RELATED"/>
    <property type="match status" value="1"/>
</dbReference>
<evidence type="ECO:0000256" key="2">
    <source>
        <dbReference type="SAM" id="SignalP"/>
    </source>
</evidence>
<dbReference type="SUPFAM" id="SSF48726">
    <property type="entry name" value="Immunoglobulin"/>
    <property type="match status" value="2"/>
</dbReference>
<accession>D6WSP2</accession>
<dbReference type="GO" id="GO:0050808">
    <property type="term" value="P:synapse organization"/>
    <property type="evidence" value="ECO:0000318"/>
    <property type="project" value="GO_Central"/>
</dbReference>
<feature type="transmembrane region" description="Helical" evidence="1">
    <location>
        <begin position="282"/>
        <end position="300"/>
    </location>
</feature>
<dbReference type="PANTHER" id="PTHR23279:SF2">
    <property type="entry name" value="DEFECTIVE PROBOSCIS EXTENSION RESPONSE 19, ISOFORM A"/>
    <property type="match status" value="1"/>
</dbReference>
<keyword evidence="1" id="KW-0812">Transmembrane</keyword>
<dbReference type="InterPro" id="IPR037448">
    <property type="entry name" value="Zig-8"/>
</dbReference>
<keyword evidence="2" id="KW-0732">Signal</keyword>
<reference evidence="4 5" key="1">
    <citation type="journal article" date="2008" name="Nature">
        <title>The genome of the model beetle and pest Tribolium castaneum.</title>
        <authorList>
            <consortium name="Tribolium Genome Sequencing Consortium"/>
            <person name="Richards S."/>
            <person name="Gibbs R.A."/>
            <person name="Weinstock G.M."/>
            <person name="Brown S.J."/>
            <person name="Denell R."/>
            <person name="Beeman R.W."/>
            <person name="Gibbs R."/>
            <person name="Beeman R.W."/>
            <person name="Brown S.J."/>
            <person name="Bucher G."/>
            <person name="Friedrich M."/>
            <person name="Grimmelikhuijzen C.J."/>
            <person name="Klingler M."/>
            <person name="Lorenzen M."/>
            <person name="Richards S."/>
            <person name="Roth S."/>
            <person name="Schroder R."/>
            <person name="Tautz D."/>
            <person name="Zdobnov E.M."/>
            <person name="Muzny D."/>
            <person name="Gibbs R.A."/>
            <person name="Weinstock G.M."/>
            <person name="Attaway T."/>
            <person name="Bell S."/>
            <person name="Buhay C.J."/>
            <person name="Chandrabose M.N."/>
            <person name="Chavez D."/>
            <person name="Clerk-Blankenburg K.P."/>
            <person name="Cree A."/>
            <person name="Dao M."/>
            <person name="Davis C."/>
            <person name="Chacko J."/>
            <person name="Dinh H."/>
            <person name="Dugan-Rocha S."/>
            <person name="Fowler G."/>
            <person name="Garner T.T."/>
            <person name="Garnes J."/>
            <person name="Gnirke A."/>
            <person name="Hawes A."/>
            <person name="Hernandez J."/>
            <person name="Hines S."/>
            <person name="Holder M."/>
            <person name="Hume J."/>
            <person name="Jhangiani S.N."/>
            <person name="Joshi V."/>
            <person name="Khan Z.M."/>
            <person name="Jackson L."/>
            <person name="Kovar C."/>
            <person name="Kowis A."/>
            <person name="Lee S."/>
            <person name="Lewis L.R."/>
            <person name="Margolis J."/>
            <person name="Morgan M."/>
            <person name="Nazareth L.V."/>
            <person name="Nguyen N."/>
            <person name="Okwuonu G."/>
            <person name="Parker D."/>
            <person name="Richards S."/>
            <person name="Ruiz S.J."/>
            <person name="Santibanez J."/>
            <person name="Savard J."/>
            <person name="Scherer S.E."/>
            <person name="Schneider B."/>
            <person name="Sodergren E."/>
            <person name="Tautz D."/>
            <person name="Vattahil S."/>
            <person name="Villasana D."/>
            <person name="White C.S."/>
            <person name="Wright R."/>
            <person name="Park Y."/>
            <person name="Beeman R.W."/>
            <person name="Lord J."/>
            <person name="Oppert B."/>
            <person name="Lorenzen M."/>
            <person name="Brown S."/>
            <person name="Wang L."/>
            <person name="Savard J."/>
            <person name="Tautz D."/>
            <person name="Richards S."/>
            <person name="Weinstock G."/>
            <person name="Gibbs R.A."/>
            <person name="Liu Y."/>
            <person name="Worley K."/>
            <person name="Weinstock G."/>
            <person name="Elsik C.G."/>
            <person name="Reese J.T."/>
            <person name="Elhaik E."/>
            <person name="Landan G."/>
            <person name="Graur D."/>
            <person name="Arensburger P."/>
            <person name="Atkinson P."/>
            <person name="Beeman R.W."/>
            <person name="Beidler J."/>
            <person name="Brown S.J."/>
            <person name="Demuth J.P."/>
            <person name="Drury D.W."/>
            <person name="Du Y.Z."/>
            <person name="Fujiwara H."/>
            <person name="Lorenzen M."/>
            <person name="Maselli V."/>
            <person name="Osanai M."/>
            <person name="Park Y."/>
            <person name="Robertson H.M."/>
            <person name="Tu Z."/>
            <person name="Wang J.J."/>
            <person name="Wang S."/>
            <person name="Richards S."/>
            <person name="Song H."/>
            <person name="Zhang L."/>
            <person name="Sodergren E."/>
            <person name="Werner D."/>
            <person name="Stanke M."/>
            <person name="Morgenstern B."/>
            <person name="Solovyev V."/>
            <person name="Kosarev P."/>
            <person name="Brown G."/>
            <person name="Chen H.C."/>
            <person name="Ermolaeva O."/>
            <person name="Hlavina W."/>
            <person name="Kapustin Y."/>
            <person name="Kiryutin B."/>
            <person name="Kitts P."/>
            <person name="Maglott D."/>
            <person name="Pruitt K."/>
            <person name="Sapojnikov V."/>
            <person name="Souvorov A."/>
            <person name="Mackey A.J."/>
            <person name="Waterhouse R.M."/>
            <person name="Wyder S."/>
            <person name="Zdobnov E.M."/>
            <person name="Zdobnov E.M."/>
            <person name="Wyder S."/>
            <person name="Kriventseva E.V."/>
            <person name="Kadowaki T."/>
            <person name="Bork P."/>
            <person name="Aranda M."/>
            <person name="Bao R."/>
            <person name="Beermann A."/>
            <person name="Berns N."/>
            <person name="Bolognesi R."/>
            <person name="Bonneton F."/>
            <person name="Bopp D."/>
            <person name="Brown S.J."/>
            <person name="Bucher G."/>
            <person name="Butts T."/>
            <person name="Chaumot A."/>
            <person name="Denell R.E."/>
            <person name="Ferrier D.E."/>
            <person name="Friedrich M."/>
            <person name="Gordon C.M."/>
            <person name="Jindra M."/>
            <person name="Klingler M."/>
            <person name="Lan Q."/>
            <person name="Lattorff H.M."/>
            <person name="Laudet V."/>
            <person name="von Levetsow C."/>
            <person name="Liu Z."/>
            <person name="Lutz R."/>
            <person name="Lynch J.A."/>
            <person name="da Fonseca R.N."/>
            <person name="Posnien N."/>
            <person name="Reuter R."/>
            <person name="Roth S."/>
            <person name="Savard J."/>
            <person name="Schinko J.B."/>
            <person name="Schmitt C."/>
            <person name="Schoppmeier M."/>
            <person name="Schroder R."/>
            <person name="Shippy T.D."/>
            <person name="Simonnet F."/>
            <person name="Marques-Souza H."/>
            <person name="Tautz D."/>
            <person name="Tomoyasu Y."/>
            <person name="Trauner J."/>
            <person name="Van der Zee M."/>
            <person name="Vervoort M."/>
            <person name="Wittkopp N."/>
            <person name="Wimmer E.A."/>
            <person name="Yang X."/>
            <person name="Jones A.K."/>
            <person name="Sattelle D.B."/>
            <person name="Ebert P.R."/>
            <person name="Nelson D."/>
            <person name="Scott J.G."/>
            <person name="Beeman R.W."/>
            <person name="Muthukrishnan S."/>
            <person name="Kramer K.J."/>
            <person name="Arakane Y."/>
            <person name="Beeman R.W."/>
            <person name="Zhu Q."/>
            <person name="Hogenkamp D."/>
            <person name="Dixit R."/>
            <person name="Oppert B."/>
            <person name="Jiang H."/>
            <person name="Zou Z."/>
            <person name="Marshall J."/>
            <person name="Elpidina E."/>
            <person name="Vinokurov K."/>
            <person name="Oppert C."/>
            <person name="Zou Z."/>
            <person name="Evans J."/>
            <person name="Lu Z."/>
            <person name="Zhao P."/>
            <person name="Sumathipala N."/>
            <person name="Altincicek B."/>
            <person name="Vilcinskas A."/>
            <person name="Williams M."/>
            <person name="Hultmark D."/>
            <person name="Hetru C."/>
            <person name="Jiang H."/>
            <person name="Grimmelikhuijzen C.J."/>
            <person name="Hauser F."/>
            <person name="Cazzamali G."/>
            <person name="Williamson M."/>
            <person name="Park Y."/>
            <person name="Li B."/>
            <person name="Tanaka Y."/>
            <person name="Predel R."/>
            <person name="Neupert S."/>
            <person name="Schachtner J."/>
            <person name="Verleyen P."/>
            <person name="Raible F."/>
            <person name="Bork P."/>
            <person name="Friedrich M."/>
            <person name="Walden K.K."/>
            <person name="Robertson H.M."/>
            <person name="Angeli S."/>
            <person name="Foret S."/>
            <person name="Bucher G."/>
            <person name="Schuetz S."/>
            <person name="Maleszka R."/>
            <person name="Wimmer E.A."/>
            <person name="Beeman R.W."/>
            <person name="Lorenzen M."/>
            <person name="Tomoyasu Y."/>
            <person name="Miller S.C."/>
            <person name="Grossmann D."/>
            <person name="Bucher G."/>
        </authorList>
    </citation>
    <scope>NUCLEOTIDE SEQUENCE [LARGE SCALE GENOMIC DNA]</scope>
    <source>
        <strain evidence="4 5">Georgia GA2</strain>
    </source>
</reference>
<keyword evidence="1" id="KW-0472">Membrane</keyword>
<dbReference type="Pfam" id="PF13927">
    <property type="entry name" value="Ig_3"/>
    <property type="match status" value="1"/>
</dbReference>
<dbReference type="SMART" id="SM00408">
    <property type="entry name" value="IGc2"/>
    <property type="match status" value="2"/>
</dbReference>
<dbReference type="HOGENOM" id="CLU_757234_0_0_1"/>
<protein>
    <recommendedName>
        <fullName evidence="3">Ig-like domain-containing protein</fullName>
    </recommendedName>
</protein>
<dbReference type="STRING" id="7070.D6WSP2"/>
<dbReference type="InterPro" id="IPR013783">
    <property type="entry name" value="Ig-like_fold"/>
</dbReference>
<sequence length="302" mass="33047">MAVIVHPLNIYMCLFFVVSAEMILTPSSLICQDMVKLSRDRRAYEAHRSRDNVVKPSSGSSPSRGSVFATANSTSVAAQIGGTAKLPCIVRKFNNGVVSWIRKDITPPTILTVGLGPYIADDRFMVEHARHLQNWDLVIKHVRPSDAGLYECQVSTHPATSIFIELRVTEASAEIIGAPDLHVRAGSSLRLVCTILRSTEPPVYVFWYHDQRMINHDVGVSVTIDRTSSVLQLQDADTTHSGNYTCDPANAIPAYINVHVLNATEEENPAAMLHASSSGISTALFMTIMLIVAVNITFSLNS</sequence>
<feature type="signal peptide" evidence="2">
    <location>
        <begin position="1"/>
        <end position="20"/>
    </location>
</feature>
<reference evidence="4 5" key="2">
    <citation type="journal article" date="2010" name="Nucleic Acids Res.">
        <title>BeetleBase in 2010: revisions to provide comprehensive genomic information for Tribolium castaneum.</title>
        <authorList>
            <person name="Kim H.S."/>
            <person name="Murphy T."/>
            <person name="Xia J."/>
            <person name="Caragea D."/>
            <person name="Park Y."/>
            <person name="Beeman R.W."/>
            <person name="Lorenzen M.D."/>
            <person name="Butcher S."/>
            <person name="Manak J.R."/>
            <person name="Brown S.J."/>
        </authorList>
    </citation>
    <scope>GENOME REANNOTATION</scope>
    <source>
        <strain evidence="4 5">Georgia GA2</strain>
    </source>
</reference>
<evidence type="ECO:0000259" key="3">
    <source>
        <dbReference type="PROSITE" id="PS50835"/>
    </source>
</evidence>
<dbReference type="SMART" id="SM00409">
    <property type="entry name" value="IG"/>
    <property type="match status" value="2"/>
</dbReference>
<dbReference type="eggNOG" id="KOG3510">
    <property type="taxonomic scope" value="Eukaryota"/>
</dbReference>
<feature type="domain" description="Ig-like" evidence="3">
    <location>
        <begin position="158"/>
        <end position="257"/>
    </location>
</feature>
<gene>
    <name evidence="4" type="primary">AUGUSTUS-3.0.2_10127</name>
    <name evidence="4" type="ORF">TcasGA2_TC010127</name>
</gene>
<feature type="transmembrane region" description="Helical" evidence="1">
    <location>
        <begin position="6"/>
        <end position="31"/>
    </location>
</feature>